<dbReference type="OrthoDB" id="9836105at2759"/>
<dbReference type="Gene3D" id="6.10.140.140">
    <property type="match status" value="1"/>
</dbReference>
<dbReference type="SUPFAM" id="SSF109640">
    <property type="entry name" value="KRAB domain (Kruppel-associated box)"/>
    <property type="match status" value="1"/>
</dbReference>
<feature type="compositionally biased region" description="Low complexity" evidence="1">
    <location>
        <begin position="266"/>
        <end position="286"/>
    </location>
</feature>
<dbReference type="GO" id="GO:0006355">
    <property type="term" value="P:regulation of DNA-templated transcription"/>
    <property type="evidence" value="ECO:0007669"/>
    <property type="project" value="InterPro"/>
</dbReference>
<proteinExistence type="predicted"/>
<dbReference type="Proteomes" id="UP000700334">
    <property type="component" value="Unassembled WGS sequence"/>
</dbReference>
<keyword evidence="3" id="KW-1185">Reference proteome</keyword>
<feature type="compositionally biased region" description="Gly residues" evidence="1">
    <location>
        <begin position="332"/>
        <end position="342"/>
    </location>
</feature>
<dbReference type="AlphaFoldDB" id="A0A8J6DT18"/>
<gene>
    <name evidence="2" type="ORF">J0S82_016499</name>
</gene>
<accession>A0A8J6DT18</accession>
<name>A0A8J6DT18_GALPY</name>
<protein>
    <submittedName>
        <fullName evidence="2">Uncharacterized protein</fullName>
    </submittedName>
</protein>
<evidence type="ECO:0000256" key="1">
    <source>
        <dbReference type="SAM" id="MobiDB-lite"/>
    </source>
</evidence>
<dbReference type="InterPro" id="IPR036051">
    <property type="entry name" value="KRAB_dom_sf"/>
</dbReference>
<evidence type="ECO:0000313" key="3">
    <source>
        <dbReference type="Proteomes" id="UP000700334"/>
    </source>
</evidence>
<feature type="compositionally biased region" description="Pro residues" evidence="1">
    <location>
        <begin position="287"/>
        <end position="299"/>
    </location>
</feature>
<dbReference type="EMBL" id="JAGFMF010011596">
    <property type="protein sequence ID" value="KAG8519756.1"/>
    <property type="molecule type" value="Genomic_DNA"/>
</dbReference>
<evidence type="ECO:0000313" key="2">
    <source>
        <dbReference type="EMBL" id="KAG8519756.1"/>
    </source>
</evidence>
<sequence>MECPHHGSSRPQSALAALQDKAKARGLLPPAHHCRSDVLLEGLTLKSEKQGKNLPGSAGCSGTRQGFISMCLRLWAFSLREGVSYSRCELLPSLAAPAEKEEKMTKFQKLVMYKDLAMVFSEEELGLLDSAPRKLSSYAKPGSFSHLLSGAFKTLNQDVEGVRHTTPTPALLCALARQQHLLSSAGGSPHAGPRGPLPSLSTPSLAFLASGSQRKPLARGSPVRRAAPSGPSLRAHKAPGADVRAPLGAAGPQCRRSRAALPPRPASQQPVALPQPARARSPEPAARSPPPAARSPPPAARSARARRTCKLVPPPPVPRDRARSAPPASSHGVGGADLGAGGLAASRVPMRWGGGGPSRRWKIPDLARAAEVGVAG</sequence>
<comment type="caution">
    <text evidence="2">The sequence shown here is derived from an EMBL/GenBank/DDBJ whole genome shotgun (WGS) entry which is preliminary data.</text>
</comment>
<reference evidence="2" key="1">
    <citation type="journal article" date="2021" name="Evol. Appl.">
        <title>The genome of the Pyrenean desman and the effects of bottlenecks and inbreeding on the genomic landscape of an endangered species.</title>
        <authorList>
            <person name="Escoda L."/>
            <person name="Castresana J."/>
        </authorList>
    </citation>
    <scope>NUCLEOTIDE SEQUENCE</scope>
    <source>
        <strain evidence="2">IBE-C5619</strain>
    </source>
</reference>
<feature type="region of interest" description="Disordered" evidence="1">
    <location>
        <begin position="183"/>
        <end position="361"/>
    </location>
</feature>
<organism evidence="2 3">
    <name type="scientific">Galemys pyrenaicus</name>
    <name type="common">Iberian desman</name>
    <name type="synonym">Pyrenean desman</name>
    <dbReference type="NCBI Taxonomy" id="202257"/>
    <lineage>
        <taxon>Eukaryota</taxon>
        <taxon>Metazoa</taxon>
        <taxon>Chordata</taxon>
        <taxon>Craniata</taxon>
        <taxon>Vertebrata</taxon>
        <taxon>Euteleostomi</taxon>
        <taxon>Mammalia</taxon>
        <taxon>Eutheria</taxon>
        <taxon>Laurasiatheria</taxon>
        <taxon>Eulipotyphla</taxon>
        <taxon>Talpidae</taxon>
        <taxon>Galemys</taxon>
    </lineage>
</organism>